<name>A0ABW8AAM6_9ACTN</name>
<keyword evidence="7" id="KW-1185">Reference proteome</keyword>
<proteinExistence type="inferred from homology"/>
<feature type="chain" id="PRO_5046402341" evidence="5">
    <location>
        <begin position="22"/>
        <end position="330"/>
    </location>
</feature>
<dbReference type="EMBL" id="JBITMB010000007">
    <property type="protein sequence ID" value="MFI7443834.1"/>
    <property type="molecule type" value="Genomic_DNA"/>
</dbReference>
<evidence type="ECO:0000313" key="6">
    <source>
        <dbReference type="EMBL" id="MFI7443834.1"/>
    </source>
</evidence>
<reference evidence="6 7" key="1">
    <citation type="submission" date="2024-10" db="EMBL/GenBank/DDBJ databases">
        <title>The Natural Products Discovery Center: Release of the First 8490 Sequenced Strains for Exploring Actinobacteria Biosynthetic Diversity.</title>
        <authorList>
            <person name="Kalkreuter E."/>
            <person name="Kautsar S.A."/>
            <person name="Yang D."/>
            <person name="Bader C.D."/>
            <person name="Teijaro C.N."/>
            <person name="Fluegel L."/>
            <person name="Davis C.M."/>
            <person name="Simpson J.R."/>
            <person name="Lauterbach L."/>
            <person name="Steele A.D."/>
            <person name="Gui C."/>
            <person name="Meng S."/>
            <person name="Li G."/>
            <person name="Viehrig K."/>
            <person name="Ye F."/>
            <person name="Su P."/>
            <person name="Kiefer A.F."/>
            <person name="Nichols A."/>
            <person name="Cepeda A.J."/>
            <person name="Yan W."/>
            <person name="Fan B."/>
            <person name="Jiang Y."/>
            <person name="Adhikari A."/>
            <person name="Zheng C.-J."/>
            <person name="Schuster L."/>
            <person name="Cowan T.M."/>
            <person name="Smanski M.J."/>
            <person name="Chevrette M.G."/>
            <person name="De Carvalho L.P.S."/>
            <person name="Shen B."/>
        </authorList>
    </citation>
    <scope>NUCLEOTIDE SEQUENCE [LARGE SCALE GENOMIC DNA]</scope>
    <source>
        <strain evidence="6 7">NPDC049503</strain>
    </source>
</reference>
<protein>
    <submittedName>
        <fullName evidence="6">Metal ABC transporter substrate-binding protein</fullName>
    </submittedName>
</protein>
<dbReference type="PROSITE" id="PS51257">
    <property type="entry name" value="PROKAR_LIPOPROTEIN"/>
    <property type="match status" value="1"/>
</dbReference>
<dbReference type="PANTHER" id="PTHR42953">
    <property type="entry name" value="HIGH-AFFINITY ZINC UPTAKE SYSTEM PROTEIN ZNUA-RELATED"/>
    <property type="match status" value="1"/>
</dbReference>
<evidence type="ECO:0000256" key="5">
    <source>
        <dbReference type="SAM" id="SignalP"/>
    </source>
</evidence>
<evidence type="ECO:0000313" key="7">
    <source>
        <dbReference type="Proteomes" id="UP001612928"/>
    </source>
</evidence>
<dbReference type="InterPro" id="IPR006127">
    <property type="entry name" value="ZnuA-like"/>
</dbReference>
<dbReference type="RefSeq" id="WP_397024389.1">
    <property type="nucleotide sequence ID" value="NZ_JBITMB010000007.1"/>
</dbReference>
<evidence type="ECO:0000256" key="1">
    <source>
        <dbReference type="ARBA" id="ARBA00011028"/>
    </source>
</evidence>
<feature type="signal peptide" evidence="5">
    <location>
        <begin position="1"/>
        <end position="21"/>
    </location>
</feature>
<dbReference type="SUPFAM" id="SSF53807">
    <property type="entry name" value="Helical backbone' metal receptor"/>
    <property type="match status" value="1"/>
</dbReference>
<evidence type="ECO:0000256" key="2">
    <source>
        <dbReference type="ARBA" id="ARBA00022448"/>
    </source>
</evidence>
<dbReference type="Pfam" id="PF01297">
    <property type="entry name" value="ZnuA"/>
    <property type="match status" value="1"/>
</dbReference>
<dbReference type="Proteomes" id="UP001612928">
    <property type="component" value="Unassembled WGS sequence"/>
</dbReference>
<evidence type="ECO:0000256" key="4">
    <source>
        <dbReference type="SAM" id="MobiDB-lite"/>
    </source>
</evidence>
<dbReference type="InterPro" id="IPR050492">
    <property type="entry name" value="Bact_metal-bind_prot9"/>
</dbReference>
<dbReference type="PANTHER" id="PTHR42953:SF3">
    <property type="entry name" value="HIGH-AFFINITY ZINC UPTAKE SYSTEM PROTEIN ZNUA"/>
    <property type="match status" value="1"/>
</dbReference>
<comment type="similarity">
    <text evidence="1">Belongs to the bacterial solute-binding protein 9 family.</text>
</comment>
<keyword evidence="2" id="KW-0813">Transport</keyword>
<accession>A0ABW8AAM6</accession>
<dbReference type="Gene3D" id="3.40.50.1980">
    <property type="entry name" value="Nitrogenase molybdenum iron protein domain"/>
    <property type="match status" value="2"/>
</dbReference>
<gene>
    <name evidence="6" type="ORF">ACIBP5_28010</name>
</gene>
<feature type="region of interest" description="Disordered" evidence="4">
    <location>
        <begin position="130"/>
        <end position="159"/>
    </location>
</feature>
<sequence>MSRTPRMLAGLVTGSALLATAACGSGSGSAQTSSQSSSSGADGRPAVVAAIYPLQWLSEQVGGPDAAVSVLTAPGVEPHDLELGPQQVAQLQDAALTVYVRGVQPAVDEAVTPETSFDAATAVTTLPAGEDAHAHEEGEEAHAGEGEEAHAGEGEEAHAGEAVDPHIWLDPSRLATVATKLGERLAGADPAHAQGYKDRAARTASTLTALDQEFAKGLGTCATRTMVTAHAAFGYLADRYKLQQVGIALDPEQEPSPARLAEVATAAKNAKVTTIFTEALVNPKVAEVLAGEVGAKTAVLDPLESKPSGDYLSAMRDNLKSLQTALGCTA</sequence>
<organism evidence="6 7">
    <name type="scientific">Nonomuraea indica</name>
    <dbReference type="NCBI Taxonomy" id="1581193"/>
    <lineage>
        <taxon>Bacteria</taxon>
        <taxon>Bacillati</taxon>
        <taxon>Actinomycetota</taxon>
        <taxon>Actinomycetes</taxon>
        <taxon>Streptosporangiales</taxon>
        <taxon>Streptosporangiaceae</taxon>
        <taxon>Nonomuraea</taxon>
    </lineage>
</organism>
<keyword evidence="3 5" id="KW-0732">Signal</keyword>
<comment type="caution">
    <text evidence="6">The sequence shown here is derived from an EMBL/GenBank/DDBJ whole genome shotgun (WGS) entry which is preliminary data.</text>
</comment>
<evidence type="ECO:0000256" key="3">
    <source>
        <dbReference type="ARBA" id="ARBA00022729"/>
    </source>
</evidence>